<gene>
    <name evidence="4" type="ORF">ABUL08_18840</name>
    <name evidence="3" type="ORF">VK199_18770</name>
</gene>
<dbReference type="InterPro" id="IPR023631">
    <property type="entry name" value="Amidase_dom"/>
</dbReference>
<evidence type="ECO:0000313" key="4">
    <source>
        <dbReference type="EMBL" id="XCH72387.1"/>
    </source>
</evidence>
<dbReference type="PANTHER" id="PTHR11895:SF7">
    <property type="entry name" value="GLUTAMYL-TRNA(GLN) AMIDOTRANSFERASE SUBUNIT A, MITOCHONDRIAL"/>
    <property type="match status" value="1"/>
</dbReference>
<evidence type="ECO:0000313" key="3">
    <source>
        <dbReference type="EMBL" id="XBP91689.1"/>
    </source>
</evidence>
<dbReference type="Pfam" id="PF01425">
    <property type="entry name" value="Amidase"/>
    <property type="match status" value="1"/>
</dbReference>
<dbReference type="RefSeq" id="WP_350931230.1">
    <property type="nucleotide sequence ID" value="NZ_CP157762.1"/>
</dbReference>
<reference evidence="3" key="1">
    <citation type="submission" date="2024-01" db="EMBL/GenBank/DDBJ databases">
        <title>The genome sequence of Micromonospora mangrovi CCTCC AA 2012012.</title>
        <authorList>
            <person name="Gao J."/>
        </authorList>
    </citation>
    <scope>NUCLEOTIDE SEQUENCE</scope>
    <source>
        <strain evidence="3">CCTCC AA 2012012</strain>
    </source>
</reference>
<sequence length="470" mass="48881">MAVQDIMPTWVGATAKQIARGVRRGDVSATQVVADHLEHIARVDAGLAAFRAVRGGEAITEAEKVDEQEDLANLPLAGVPIAVKENTAVAGLPTWNGSAAVRTPVAEADHEVVRRLRGAGAVILGVTRMPELGLWALTDDETGVTRNPWDSRRTPGGSSGGAAAAVAAGLVPMAHGNDGLGSIRIPAACCGLVGLKPGRGVVPCQLGAEDWFGLTEHGVLTGTVADAVVGFSVLAGRRPDRLAPPPRLRVGVSLRSPVRGVSPDAPNRDAVAAAGRLLAAAGHDTVPADPVYPTRLGLQGIATWFAAAAADVQAAGLARRDLQRRSRRHVALGEWAQRRGYVREADRAAWRERSVNFFADHSVDLLLTPALAGPPPEAAGWSGRSWAANMAANIRYAPYAAPWNIAGLPAIVVPVGRRPDGLPVAVQLVGPPGSELLLLGVAGQFEMQAPWQRHAPGYPRVVGTGSPATA</sequence>
<evidence type="ECO:0000259" key="2">
    <source>
        <dbReference type="Pfam" id="PF01425"/>
    </source>
</evidence>
<evidence type="ECO:0000256" key="1">
    <source>
        <dbReference type="ARBA" id="ARBA00009199"/>
    </source>
</evidence>
<dbReference type="SUPFAM" id="SSF75304">
    <property type="entry name" value="Amidase signature (AS) enzymes"/>
    <property type="match status" value="1"/>
</dbReference>
<dbReference type="GO" id="GO:0003824">
    <property type="term" value="F:catalytic activity"/>
    <property type="evidence" value="ECO:0007669"/>
    <property type="project" value="InterPro"/>
</dbReference>
<dbReference type="PANTHER" id="PTHR11895">
    <property type="entry name" value="TRANSAMIDASE"/>
    <property type="match status" value="1"/>
</dbReference>
<dbReference type="InterPro" id="IPR000120">
    <property type="entry name" value="Amidase"/>
</dbReference>
<reference evidence="4" key="2">
    <citation type="submission" date="2024-06" db="EMBL/GenBank/DDBJ databases">
        <title>Micromonospora mangrovi CCTCC AA 2012012 genome sequences.</title>
        <authorList>
            <person name="Gao J."/>
        </authorList>
    </citation>
    <scope>NUCLEOTIDE SEQUENCE</scope>
    <source>
        <strain evidence="4">CCTCC AA 2012012</strain>
    </source>
</reference>
<organism evidence="4">
    <name type="scientific">Micromonospora sp. CCTCC AA 2012012</name>
    <dbReference type="NCBI Taxonomy" id="3111921"/>
    <lineage>
        <taxon>Bacteria</taxon>
        <taxon>Bacillati</taxon>
        <taxon>Actinomycetota</taxon>
        <taxon>Actinomycetes</taxon>
        <taxon>Micromonosporales</taxon>
        <taxon>Micromonosporaceae</taxon>
        <taxon>Micromonospora</taxon>
    </lineage>
</organism>
<dbReference type="Gene3D" id="3.90.1300.10">
    <property type="entry name" value="Amidase signature (AS) domain"/>
    <property type="match status" value="1"/>
</dbReference>
<feature type="domain" description="Amidase" evidence="2">
    <location>
        <begin position="32"/>
        <end position="439"/>
    </location>
</feature>
<dbReference type="InterPro" id="IPR036928">
    <property type="entry name" value="AS_sf"/>
</dbReference>
<dbReference type="EMBL" id="CP157762">
    <property type="protein sequence ID" value="XBP91689.1"/>
    <property type="molecule type" value="Genomic_DNA"/>
</dbReference>
<dbReference type="EMBL" id="CP159342">
    <property type="protein sequence ID" value="XCH72387.1"/>
    <property type="molecule type" value="Genomic_DNA"/>
</dbReference>
<comment type="similarity">
    <text evidence="1">Belongs to the amidase family.</text>
</comment>
<accession>A0AAU8H7M6</accession>
<protein>
    <submittedName>
        <fullName evidence="4">Amidase</fullName>
    </submittedName>
</protein>
<dbReference type="AlphaFoldDB" id="A0AAU8H7M6"/>
<name>A0AAU8H7M6_9ACTN</name>
<proteinExistence type="inferred from homology"/>